<reference evidence="8 9" key="1">
    <citation type="journal article" date="2021" name="Int. J. Syst. Evol. Microbiol.">
        <title>Steroidobacter gossypii sp. nov., isolated from soil of cotton cropping field.</title>
        <authorList>
            <person name="Huang R."/>
            <person name="Yang S."/>
            <person name="Zhen C."/>
            <person name="Liu W."/>
        </authorList>
    </citation>
    <scope>NUCLEOTIDE SEQUENCE [LARGE SCALE GENOMIC DNA]</scope>
    <source>
        <strain evidence="8 9">S1-65</strain>
    </source>
</reference>
<feature type="domain" description="Metalloprotease TldD/E N-terminal" evidence="5">
    <location>
        <begin position="60"/>
        <end position="124"/>
    </location>
</feature>
<organism evidence="8 9">
    <name type="scientific">Steroidobacter gossypii</name>
    <dbReference type="NCBI Taxonomy" id="2805490"/>
    <lineage>
        <taxon>Bacteria</taxon>
        <taxon>Pseudomonadati</taxon>
        <taxon>Pseudomonadota</taxon>
        <taxon>Gammaproteobacteria</taxon>
        <taxon>Steroidobacterales</taxon>
        <taxon>Steroidobacteraceae</taxon>
        <taxon>Steroidobacter</taxon>
    </lineage>
</organism>
<dbReference type="Proteomes" id="UP000661077">
    <property type="component" value="Unassembled WGS sequence"/>
</dbReference>
<dbReference type="GO" id="GO:0008237">
    <property type="term" value="F:metallopeptidase activity"/>
    <property type="evidence" value="ECO:0007669"/>
    <property type="project" value="UniProtKB-KW"/>
</dbReference>
<evidence type="ECO:0000259" key="5">
    <source>
        <dbReference type="Pfam" id="PF01523"/>
    </source>
</evidence>
<evidence type="ECO:0000256" key="1">
    <source>
        <dbReference type="ARBA" id="ARBA00005836"/>
    </source>
</evidence>
<gene>
    <name evidence="8" type="primary">tldD</name>
    <name evidence="8" type="ORF">JM946_27005</name>
</gene>
<dbReference type="Gene3D" id="3.30.2290.10">
    <property type="entry name" value="PmbA/TldD superfamily"/>
    <property type="match status" value="1"/>
</dbReference>
<keyword evidence="9" id="KW-1185">Reference proteome</keyword>
<evidence type="ECO:0000256" key="3">
    <source>
        <dbReference type="ARBA" id="ARBA00022801"/>
    </source>
</evidence>
<evidence type="ECO:0000313" key="8">
    <source>
        <dbReference type="EMBL" id="MBM0108398.1"/>
    </source>
</evidence>
<dbReference type="InterPro" id="IPR045570">
    <property type="entry name" value="Metalloprtase-TldD/E_cen_dom"/>
</dbReference>
<dbReference type="EMBL" id="JAEVLS010000008">
    <property type="protein sequence ID" value="MBM0108398.1"/>
    <property type="molecule type" value="Genomic_DNA"/>
</dbReference>
<sequence>MSTTPVSVVHNRLHLELPKAFNASQPLEVARQAILAPSGLDEDRIASVLGSVMGYSVDYADLYFQLSREESWSLEDGIVKDGSHSIEQGVGVRALAGEKTGFAYSDEIVLPALTEASLAARAIARSGSNKSMQAWRSTAGHQLYLPMDPLEGLKDTDKVQLLERIDREARRLNSCVTQVMASLSGSHEVVLVMASDGTVAADVRPLVRMNVSVIVEKDGRREQGYAGTGGRYGFAKFLENDRWKELVHEAVRGALVNLEAVAAPAGTMTVVLGPGWPGVLLHEAVGHGLEGDFNRKGTSAFSGRIGEQVASELCTIVDDGTLGSRRGSLNIDDEGVPTQCTTLIENGILRGYMQDKLNARLMGVAPTGNGRRESFAHMTMPRMTNTYMLAGKHDPQEIIGSVQKGLYCRNFGGGQVDITSGKFVFSASEAYLIENGKLGAPVRGATLIGNGPEVMRRVSMVGNDLKLDEGVGTCGKEGQDVPVGVGQPTLRIDGLTVGGTAA</sequence>
<keyword evidence="2" id="KW-0645">Protease</keyword>
<protein>
    <submittedName>
        <fullName evidence="8">Metalloprotease TldD</fullName>
    </submittedName>
</protein>
<feature type="domain" description="Metalloprotease TldD/E central" evidence="7">
    <location>
        <begin position="149"/>
        <end position="258"/>
    </location>
</feature>
<proteinExistence type="inferred from homology"/>
<dbReference type="InterPro" id="IPR045569">
    <property type="entry name" value="Metalloprtase-TldD/E_C"/>
</dbReference>
<evidence type="ECO:0000256" key="2">
    <source>
        <dbReference type="ARBA" id="ARBA00022670"/>
    </source>
</evidence>
<dbReference type="InterPro" id="IPR025502">
    <property type="entry name" value="TldD"/>
</dbReference>
<dbReference type="NCBIfam" id="NF008006">
    <property type="entry name" value="PRK10735.1"/>
    <property type="match status" value="1"/>
</dbReference>
<dbReference type="Pfam" id="PF19289">
    <property type="entry name" value="PmbA_TldD_3rd"/>
    <property type="match status" value="1"/>
</dbReference>
<dbReference type="RefSeq" id="WP_203170562.1">
    <property type="nucleotide sequence ID" value="NZ_JAEVLS010000008.1"/>
</dbReference>
<evidence type="ECO:0000259" key="6">
    <source>
        <dbReference type="Pfam" id="PF19289"/>
    </source>
</evidence>
<dbReference type="Pfam" id="PF01523">
    <property type="entry name" value="PmbA_TldD_1st"/>
    <property type="match status" value="1"/>
</dbReference>
<name>A0ABS1X5A7_9GAMM</name>
<accession>A0ABS1X5A7</accession>
<dbReference type="Pfam" id="PF19290">
    <property type="entry name" value="PmbA_TldD_2nd"/>
    <property type="match status" value="1"/>
</dbReference>
<evidence type="ECO:0000313" key="9">
    <source>
        <dbReference type="Proteomes" id="UP000661077"/>
    </source>
</evidence>
<keyword evidence="4 8" id="KW-0482">Metalloprotease</keyword>
<dbReference type="PIRSF" id="PIRSF004919">
    <property type="entry name" value="TldD"/>
    <property type="match status" value="1"/>
</dbReference>
<dbReference type="InterPro" id="IPR035068">
    <property type="entry name" value="TldD/PmbA_N"/>
</dbReference>
<comment type="similarity">
    <text evidence="1">Belongs to the peptidase U62 family.</text>
</comment>
<dbReference type="PANTHER" id="PTHR30624:SF4">
    <property type="entry name" value="METALLOPROTEASE TLDD"/>
    <property type="match status" value="1"/>
</dbReference>
<dbReference type="InterPro" id="IPR051463">
    <property type="entry name" value="Peptidase_U62_metallo"/>
</dbReference>
<evidence type="ECO:0000259" key="7">
    <source>
        <dbReference type="Pfam" id="PF19290"/>
    </source>
</evidence>
<dbReference type="SUPFAM" id="SSF111283">
    <property type="entry name" value="Putative modulator of DNA gyrase, PmbA/TldD"/>
    <property type="match status" value="1"/>
</dbReference>
<feature type="domain" description="Metalloprotease TldD/E C-terminal" evidence="6">
    <location>
        <begin position="266"/>
        <end position="499"/>
    </location>
</feature>
<comment type="caution">
    <text evidence="8">The sequence shown here is derived from an EMBL/GenBank/DDBJ whole genome shotgun (WGS) entry which is preliminary data.</text>
</comment>
<keyword evidence="3" id="KW-0378">Hydrolase</keyword>
<dbReference type="InterPro" id="IPR002510">
    <property type="entry name" value="Metalloprtase-TldD/E_N"/>
</dbReference>
<evidence type="ECO:0000256" key="4">
    <source>
        <dbReference type="ARBA" id="ARBA00023049"/>
    </source>
</evidence>
<dbReference type="PANTHER" id="PTHR30624">
    <property type="entry name" value="UNCHARACTERIZED PROTEIN TLDD AND PMBA"/>
    <property type="match status" value="1"/>
</dbReference>
<dbReference type="InterPro" id="IPR036059">
    <property type="entry name" value="TldD/PmbA_sf"/>
</dbReference>